<protein>
    <submittedName>
        <fullName evidence="1">Uncharacterized protein</fullName>
    </submittedName>
</protein>
<gene>
    <name evidence="1" type="ORF">PSYICH_LOCUS1394</name>
</gene>
<accession>A0A9P0CII9</accession>
<evidence type="ECO:0000313" key="2">
    <source>
        <dbReference type="Proteomes" id="UP001153636"/>
    </source>
</evidence>
<dbReference type="Proteomes" id="UP001153636">
    <property type="component" value="Chromosome 1"/>
</dbReference>
<sequence length="666" mass="76857">MAEEDSSGTVKQFTRTVLFNILNEFKGKKIDEKVSLFEERLLKLTNCPNQEKINFIRALRCFKSDFKKKWRDASYKEERFLKTNEHWLTSSIELPYWPEKLTQKPGRPSKTFEELCDRSKRRKTKELREQVPVEELTYAAGVSQRVSGHSDASKIIKEIIASPTRAAEIRKVITTVSKQTTVKKHTPAEALAIFVEGDFTRRRWEIIHRSNKSIYPCYSLIQKAKKECYPDEASMCVTETCSEVRLQALLDHTVLRLHKYVAEVVETCSEKEKQNMVLISKWGCDGSQQTQYKQKFQNITDSDANIFQSSLVPLRLLVIIDGEQKKIIWQNPVPSSLRFCRPIRIRFINESKDVTKEEIRHIENQAAQLQETEVDGAGKIKHKIVFTMIDGKVCNAATDTASTMRCYICGQTSKDFDKLIKKDVNVETLKFGLPILHARIRFFESLLHLSYKIQLKKWQARSTEEKKVVKETKEKIQEAFKEEMGLLVDVPKAGFGNTNDGNTSRRFFADPECSSRITGVSVNLIQRFKVILEVISSGNSIDVDKFEAYTYETAKLYTDLYDWHPMSPTIHKVLMHGAEVISHAILPIGQLSEEAAEARNKHLRQYRLNFARKFSRVDCNRDVLYRLLLSSDPYLSNNRPRQHKKNYAIFARGNQPDDCKHAACTS</sequence>
<dbReference type="AlphaFoldDB" id="A0A9P0CII9"/>
<dbReference type="EMBL" id="OV651813">
    <property type="protein sequence ID" value="CAH1099302.1"/>
    <property type="molecule type" value="Genomic_DNA"/>
</dbReference>
<name>A0A9P0CII9_9CUCU</name>
<organism evidence="1 2">
    <name type="scientific">Psylliodes chrysocephalus</name>
    <dbReference type="NCBI Taxonomy" id="3402493"/>
    <lineage>
        <taxon>Eukaryota</taxon>
        <taxon>Metazoa</taxon>
        <taxon>Ecdysozoa</taxon>
        <taxon>Arthropoda</taxon>
        <taxon>Hexapoda</taxon>
        <taxon>Insecta</taxon>
        <taxon>Pterygota</taxon>
        <taxon>Neoptera</taxon>
        <taxon>Endopterygota</taxon>
        <taxon>Coleoptera</taxon>
        <taxon>Polyphaga</taxon>
        <taxon>Cucujiformia</taxon>
        <taxon>Chrysomeloidea</taxon>
        <taxon>Chrysomelidae</taxon>
        <taxon>Galerucinae</taxon>
        <taxon>Alticini</taxon>
        <taxon>Psylliodes</taxon>
    </lineage>
</organism>
<keyword evidence="2" id="KW-1185">Reference proteome</keyword>
<proteinExistence type="predicted"/>
<dbReference type="OrthoDB" id="7450257at2759"/>
<evidence type="ECO:0000313" key="1">
    <source>
        <dbReference type="EMBL" id="CAH1099302.1"/>
    </source>
</evidence>
<reference evidence="1" key="1">
    <citation type="submission" date="2022-01" db="EMBL/GenBank/DDBJ databases">
        <authorList>
            <person name="King R."/>
        </authorList>
    </citation>
    <scope>NUCLEOTIDE SEQUENCE</scope>
</reference>